<keyword evidence="1" id="KW-1133">Transmembrane helix</keyword>
<accession>A0ABP8XF98</accession>
<keyword evidence="3" id="KW-1185">Reference proteome</keyword>
<organism evidence="2 3">
    <name type="scientific">Nocardioides conyzicola</name>
    <dbReference type="NCBI Taxonomy" id="1651781"/>
    <lineage>
        <taxon>Bacteria</taxon>
        <taxon>Bacillati</taxon>
        <taxon>Actinomycetota</taxon>
        <taxon>Actinomycetes</taxon>
        <taxon>Propionibacteriales</taxon>
        <taxon>Nocardioidaceae</taxon>
        <taxon>Nocardioides</taxon>
    </lineage>
</organism>
<evidence type="ECO:0000313" key="2">
    <source>
        <dbReference type="EMBL" id="GAA4706915.1"/>
    </source>
</evidence>
<keyword evidence="1" id="KW-0472">Membrane</keyword>
<dbReference type="EMBL" id="BAABKM010000002">
    <property type="protein sequence ID" value="GAA4706915.1"/>
    <property type="molecule type" value="Genomic_DNA"/>
</dbReference>
<feature type="transmembrane region" description="Helical" evidence="1">
    <location>
        <begin position="165"/>
        <end position="186"/>
    </location>
</feature>
<protein>
    <submittedName>
        <fullName evidence="2">Uncharacterized protein</fullName>
    </submittedName>
</protein>
<name>A0ABP8XF98_9ACTN</name>
<keyword evidence="1" id="KW-0812">Transmembrane</keyword>
<sequence length="212" mass="23231">MTSTQVWRLDVAGHAHRVEADLGTSRRLRWYVDDGLVAEKKSMSEKVGLESPAGRLRLRFGTLGGPQRATLLDDADGLDLVPDPGSPAARYEDKVRAHPDRYSAIQAVAGAARVVIPIVLTTLLARFALSLPLPDLPSLPLPSLPSPDLPSLPLPSLPSWSMPGWVERVLGVAHYIWPVVLAFVLARAEIRRRRRQDEKREQGGDDSSRADA</sequence>
<dbReference type="RefSeq" id="WP_345521783.1">
    <property type="nucleotide sequence ID" value="NZ_BAABKM010000002.1"/>
</dbReference>
<feature type="transmembrane region" description="Helical" evidence="1">
    <location>
        <begin position="104"/>
        <end position="129"/>
    </location>
</feature>
<dbReference type="Proteomes" id="UP001499974">
    <property type="component" value="Unassembled WGS sequence"/>
</dbReference>
<gene>
    <name evidence="2" type="ORF">GCM10023349_26570</name>
</gene>
<proteinExistence type="predicted"/>
<comment type="caution">
    <text evidence="2">The sequence shown here is derived from an EMBL/GenBank/DDBJ whole genome shotgun (WGS) entry which is preliminary data.</text>
</comment>
<evidence type="ECO:0000313" key="3">
    <source>
        <dbReference type="Proteomes" id="UP001499974"/>
    </source>
</evidence>
<evidence type="ECO:0000256" key="1">
    <source>
        <dbReference type="SAM" id="Phobius"/>
    </source>
</evidence>
<reference evidence="3" key="1">
    <citation type="journal article" date="2019" name="Int. J. Syst. Evol. Microbiol.">
        <title>The Global Catalogue of Microorganisms (GCM) 10K type strain sequencing project: providing services to taxonomists for standard genome sequencing and annotation.</title>
        <authorList>
            <consortium name="The Broad Institute Genomics Platform"/>
            <consortium name="The Broad Institute Genome Sequencing Center for Infectious Disease"/>
            <person name="Wu L."/>
            <person name="Ma J."/>
        </authorList>
    </citation>
    <scope>NUCLEOTIDE SEQUENCE [LARGE SCALE GENOMIC DNA]</scope>
    <source>
        <strain evidence="3">JCM 18531</strain>
    </source>
</reference>